<dbReference type="Gene3D" id="3.40.50.2300">
    <property type="match status" value="1"/>
</dbReference>
<dbReference type="SUPFAM" id="SSF53822">
    <property type="entry name" value="Periplasmic binding protein-like I"/>
    <property type="match status" value="1"/>
</dbReference>
<feature type="domain" description="HTH gntR-type" evidence="5">
    <location>
        <begin position="8"/>
        <end position="76"/>
    </location>
</feature>
<dbReference type="Pfam" id="PF00392">
    <property type="entry name" value="GntR"/>
    <property type="match status" value="1"/>
</dbReference>
<evidence type="ECO:0000259" key="5">
    <source>
        <dbReference type="PROSITE" id="PS50949"/>
    </source>
</evidence>
<accession>A0A848B4Y9</accession>
<evidence type="ECO:0000256" key="1">
    <source>
        <dbReference type="ARBA" id="ARBA00022491"/>
    </source>
</evidence>
<organism evidence="6 7">
    <name type="scientific">Victivallis vadensis</name>
    <dbReference type="NCBI Taxonomy" id="172901"/>
    <lineage>
        <taxon>Bacteria</taxon>
        <taxon>Pseudomonadati</taxon>
        <taxon>Lentisphaerota</taxon>
        <taxon>Lentisphaeria</taxon>
        <taxon>Victivallales</taxon>
        <taxon>Victivallaceae</taxon>
        <taxon>Victivallis</taxon>
    </lineage>
</organism>
<keyword evidence="3" id="KW-0238">DNA-binding</keyword>
<dbReference type="InterPro" id="IPR028082">
    <property type="entry name" value="Peripla_BP_I"/>
</dbReference>
<evidence type="ECO:0000256" key="4">
    <source>
        <dbReference type="ARBA" id="ARBA00023163"/>
    </source>
</evidence>
<dbReference type="GO" id="GO:0000976">
    <property type="term" value="F:transcription cis-regulatory region binding"/>
    <property type="evidence" value="ECO:0007669"/>
    <property type="project" value="TreeGrafter"/>
</dbReference>
<dbReference type="CDD" id="cd07377">
    <property type="entry name" value="WHTH_GntR"/>
    <property type="match status" value="1"/>
</dbReference>
<gene>
    <name evidence="6" type="ORF">HF882_19055</name>
</gene>
<keyword evidence="4" id="KW-0804">Transcription</keyword>
<evidence type="ECO:0000313" key="7">
    <source>
        <dbReference type="Proteomes" id="UP000576225"/>
    </source>
</evidence>
<dbReference type="RefSeq" id="WP_168963735.1">
    <property type="nucleotide sequence ID" value="NZ_JABAEW010000054.1"/>
</dbReference>
<dbReference type="AlphaFoldDB" id="A0A848B4Y9"/>
<evidence type="ECO:0000256" key="3">
    <source>
        <dbReference type="ARBA" id="ARBA00023125"/>
    </source>
</evidence>
<dbReference type="SMART" id="SM00345">
    <property type="entry name" value="HTH_GNTR"/>
    <property type="match status" value="1"/>
</dbReference>
<sequence length="356" mass="40661">MKNHPASDLKYDTVINHIIRGIRLGIYPDQSKIPSEKMLAEQINVSVTSVREGLKQLCAKNIIIKQQGRRSIVNASALCNGNRTMHIGWIGRSDFEQMNPVYFETYSRTLSHLLKTNCHLSFLPFRMERDEINILRMFDSFDGFLLAGIRMQHVSSELAARLRALHNVIEIDDIGVTPANYMICTNGYLGGVMMGEYLAEQKRKCPVLFLSDYADFYPAFNMRNRGIIDGLSARRIPFVLAPGNTRQSTPQEFTAQVAELLKKYPEIDTIWHPHDAAAIKIRKVFEMQSPREPGFYRSCGVDGLPETVENEPFHASIAHPFDELARLCVETMLNFFSGHYPDRNVRKISPILIPWR</sequence>
<evidence type="ECO:0000313" key="6">
    <source>
        <dbReference type="EMBL" id="NMD88689.1"/>
    </source>
</evidence>
<comment type="caution">
    <text evidence="6">The sequence shown here is derived from an EMBL/GenBank/DDBJ whole genome shotgun (WGS) entry which is preliminary data.</text>
</comment>
<evidence type="ECO:0000256" key="2">
    <source>
        <dbReference type="ARBA" id="ARBA00023015"/>
    </source>
</evidence>
<dbReference type="PANTHER" id="PTHR30146:SF95">
    <property type="entry name" value="RIBOSE OPERON REPRESSOR"/>
    <property type="match status" value="1"/>
</dbReference>
<dbReference type="GO" id="GO:0003700">
    <property type="term" value="F:DNA-binding transcription factor activity"/>
    <property type="evidence" value="ECO:0007669"/>
    <property type="project" value="InterPro"/>
</dbReference>
<keyword evidence="2" id="KW-0805">Transcription regulation</keyword>
<dbReference type="EMBL" id="JABAEW010000054">
    <property type="protein sequence ID" value="NMD88689.1"/>
    <property type="molecule type" value="Genomic_DNA"/>
</dbReference>
<reference evidence="6 7" key="1">
    <citation type="submission" date="2020-04" db="EMBL/GenBank/DDBJ databases">
        <authorList>
            <person name="Hitch T.C.A."/>
            <person name="Wylensek D."/>
            <person name="Clavel T."/>
        </authorList>
    </citation>
    <scope>NUCLEOTIDE SEQUENCE [LARGE SCALE GENOMIC DNA]</scope>
    <source>
        <strain evidence="6 7">COR2-253-APC-1A</strain>
    </source>
</reference>
<keyword evidence="1" id="KW-0678">Repressor</keyword>
<dbReference type="SUPFAM" id="SSF46785">
    <property type="entry name" value="Winged helix' DNA-binding domain"/>
    <property type="match status" value="1"/>
</dbReference>
<dbReference type="PROSITE" id="PS50949">
    <property type="entry name" value="HTH_GNTR"/>
    <property type="match status" value="1"/>
</dbReference>
<protein>
    <submittedName>
        <fullName evidence="6">GntR family transcriptional regulator</fullName>
    </submittedName>
</protein>
<dbReference type="PANTHER" id="PTHR30146">
    <property type="entry name" value="LACI-RELATED TRANSCRIPTIONAL REPRESSOR"/>
    <property type="match status" value="1"/>
</dbReference>
<dbReference type="Gene3D" id="1.10.10.10">
    <property type="entry name" value="Winged helix-like DNA-binding domain superfamily/Winged helix DNA-binding domain"/>
    <property type="match status" value="1"/>
</dbReference>
<dbReference type="InterPro" id="IPR036388">
    <property type="entry name" value="WH-like_DNA-bd_sf"/>
</dbReference>
<proteinExistence type="predicted"/>
<dbReference type="InterPro" id="IPR036390">
    <property type="entry name" value="WH_DNA-bd_sf"/>
</dbReference>
<dbReference type="Proteomes" id="UP000576225">
    <property type="component" value="Unassembled WGS sequence"/>
</dbReference>
<name>A0A848B4Y9_9BACT</name>
<dbReference type="InterPro" id="IPR000524">
    <property type="entry name" value="Tscrpt_reg_HTH_GntR"/>
</dbReference>